<dbReference type="GO" id="GO:0008408">
    <property type="term" value="F:3'-5' exonuclease activity"/>
    <property type="evidence" value="ECO:0007669"/>
    <property type="project" value="InterPro"/>
</dbReference>
<keyword evidence="2" id="KW-0269">Exonuclease</keyword>
<reference evidence="2 3" key="1">
    <citation type="journal article" date="2021" name="Elife">
        <title>Chloroplast acquisition without the gene transfer in kleptoplastic sea slugs, Plakobranchus ocellatus.</title>
        <authorList>
            <person name="Maeda T."/>
            <person name="Takahashi S."/>
            <person name="Yoshida T."/>
            <person name="Shimamura S."/>
            <person name="Takaki Y."/>
            <person name="Nagai Y."/>
            <person name="Toyoda A."/>
            <person name="Suzuki Y."/>
            <person name="Arimoto A."/>
            <person name="Ishii H."/>
            <person name="Satoh N."/>
            <person name="Nishiyama T."/>
            <person name="Hasebe M."/>
            <person name="Maruyama T."/>
            <person name="Minagawa J."/>
            <person name="Obokata J."/>
            <person name="Shigenobu S."/>
        </authorList>
    </citation>
    <scope>NUCLEOTIDE SEQUENCE [LARGE SCALE GENOMIC DNA]</scope>
</reference>
<dbReference type="Proteomes" id="UP000735302">
    <property type="component" value="Unassembled WGS sequence"/>
</dbReference>
<feature type="domain" description="3'-5' exonuclease" evidence="1">
    <location>
        <begin position="43"/>
        <end position="172"/>
    </location>
</feature>
<protein>
    <submittedName>
        <fullName evidence="2">Exonuclease 3-5 domain-like-containing protein 1 protein</fullName>
    </submittedName>
</protein>
<dbReference type="InterPro" id="IPR036397">
    <property type="entry name" value="RNaseH_sf"/>
</dbReference>
<evidence type="ECO:0000313" key="3">
    <source>
        <dbReference type="Proteomes" id="UP000735302"/>
    </source>
</evidence>
<dbReference type="InterPro" id="IPR002562">
    <property type="entry name" value="3'-5'_exonuclease_dom"/>
</dbReference>
<accession>A0AAV4CNC8</accession>
<keyword evidence="3" id="KW-1185">Reference proteome</keyword>
<evidence type="ECO:0000259" key="1">
    <source>
        <dbReference type="Pfam" id="PF01612"/>
    </source>
</evidence>
<proteinExistence type="predicted"/>
<keyword evidence="2" id="KW-0378">Hydrolase</keyword>
<name>A0AAV4CNC8_9GAST</name>
<dbReference type="InterPro" id="IPR012337">
    <property type="entry name" value="RNaseH-like_sf"/>
</dbReference>
<sequence length="365" mass="40227">MEKSKEESKPKIHVLSSVSKAKQATDSLLLSHKILSACCKSGHNGMVAIVAMGTLEGDVYVFDVKKDRSVIFDGGVSRILQSLDVLKVMHGCSQAVSVLNNQHGIALRNVFDTQVAYSVMLQSEGLPERAVELAALCDKTAIPSFQLSKNFNKLLREDADVWMRRPITEEMQKALAAEVTPLLPHLYSRLLQAVRPEHQAWLARMTQEELRNGVRPGAVRAARIKRAHQEQRESAKQSPLLRLSSRQRLLLADTLPLCRLAYSRSGSSLVGQSATKSATKSEVWGSNPSPGQGRCRLPDDQQVRTHGHLATSNLQFYSLHLWAALSSQNHPTRLTAKGGLVVALRSVASHNRRWETGREGAVVIA</sequence>
<keyword evidence="2" id="KW-0540">Nuclease</keyword>
<dbReference type="GO" id="GO:0003676">
    <property type="term" value="F:nucleic acid binding"/>
    <property type="evidence" value="ECO:0007669"/>
    <property type="project" value="InterPro"/>
</dbReference>
<dbReference type="SUPFAM" id="SSF53098">
    <property type="entry name" value="Ribonuclease H-like"/>
    <property type="match status" value="1"/>
</dbReference>
<dbReference type="AlphaFoldDB" id="A0AAV4CNC8"/>
<dbReference type="PANTHER" id="PTHR46814">
    <property type="entry name" value="EGALITARIAN, ISOFORM B"/>
    <property type="match status" value="1"/>
</dbReference>
<dbReference type="EMBL" id="BLXT01006766">
    <property type="protein sequence ID" value="GFO33268.1"/>
    <property type="molecule type" value="Genomic_DNA"/>
</dbReference>
<organism evidence="2 3">
    <name type="scientific">Plakobranchus ocellatus</name>
    <dbReference type="NCBI Taxonomy" id="259542"/>
    <lineage>
        <taxon>Eukaryota</taxon>
        <taxon>Metazoa</taxon>
        <taxon>Spiralia</taxon>
        <taxon>Lophotrochozoa</taxon>
        <taxon>Mollusca</taxon>
        <taxon>Gastropoda</taxon>
        <taxon>Heterobranchia</taxon>
        <taxon>Euthyneura</taxon>
        <taxon>Panpulmonata</taxon>
        <taxon>Sacoglossa</taxon>
        <taxon>Placobranchoidea</taxon>
        <taxon>Plakobranchidae</taxon>
        <taxon>Plakobranchus</taxon>
    </lineage>
</organism>
<dbReference type="GO" id="GO:0006139">
    <property type="term" value="P:nucleobase-containing compound metabolic process"/>
    <property type="evidence" value="ECO:0007669"/>
    <property type="project" value="InterPro"/>
</dbReference>
<dbReference type="Gene3D" id="3.30.420.10">
    <property type="entry name" value="Ribonuclease H-like superfamily/Ribonuclease H"/>
    <property type="match status" value="1"/>
</dbReference>
<dbReference type="Pfam" id="PF01612">
    <property type="entry name" value="DNA_pol_A_exo1"/>
    <property type="match status" value="1"/>
</dbReference>
<gene>
    <name evidence="2" type="ORF">PoB_005977300</name>
</gene>
<dbReference type="PANTHER" id="PTHR46814:SF1">
    <property type="entry name" value="EGALITARIAN, ISOFORM B"/>
    <property type="match status" value="1"/>
</dbReference>
<comment type="caution">
    <text evidence="2">The sequence shown here is derived from an EMBL/GenBank/DDBJ whole genome shotgun (WGS) entry which is preliminary data.</text>
</comment>
<evidence type="ECO:0000313" key="2">
    <source>
        <dbReference type="EMBL" id="GFO33268.1"/>
    </source>
</evidence>